<feature type="compositionally biased region" description="Basic residues" evidence="6">
    <location>
        <begin position="434"/>
        <end position="444"/>
    </location>
</feature>
<evidence type="ECO:0000256" key="2">
    <source>
        <dbReference type="ARBA" id="ARBA00022884"/>
    </source>
</evidence>
<evidence type="ECO:0000256" key="6">
    <source>
        <dbReference type="SAM" id="MobiDB-lite"/>
    </source>
</evidence>
<dbReference type="Gene3D" id="3.30.70.330">
    <property type="match status" value="1"/>
</dbReference>
<dbReference type="EMBL" id="CAXLJM020000023">
    <property type="protein sequence ID" value="CAL8088875.1"/>
    <property type="molecule type" value="Genomic_DNA"/>
</dbReference>
<dbReference type="PROSITE" id="PS50102">
    <property type="entry name" value="RRM"/>
    <property type="match status" value="1"/>
</dbReference>
<dbReference type="SMART" id="SM00360">
    <property type="entry name" value="RRM"/>
    <property type="match status" value="1"/>
</dbReference>
<dbReference type="InterPro" id="IPR000504">
    <property type="entry name" value="RRM_dom"/>
</dbReference>
<proteinExistence type="predicted"/>
<feature type="domain" description="RRM" evidence="7">
    <location>
        <begin position="44"/>
        <end position="122"/>
    </location>
</feature>
<dbReference type="PANTHER" id="PTHR46754">
    <property type="entry name" value="MKI67 FHA DOMAIN-INTERACTING NUCLEOLAR PHOSPHOPROTEIN"/>
    <property type="match status" value="1"/>
</dbReference>
<evidence type="ECO:0000313" key="8">
    <source>
        <dbReference type="EMBL" id="CAL8088875.1"/>
    </source>
</evidence>
<name>A0ABP1Q4J0_9HEXA</name>
<evidence type="ECO:0000313" key="9">
    <source>
        <dbReference type="Proteomes" id="UP001642540"/>
    </source>
</evidence>
<comment type="subcellular location">
    <subcellularLocation>
        <location evidence="1">Nucleus</location>
        <location evidence="1">Nucleolus</location>
    </subcellularLocation>
</comment>
<comment type="caution">
    <text evidence="8">The sequence shown here is derived from an EMBL/GenBank/DDBJ whole genome shotgun (WGS) entry which is preliminary data.</text>
</comment>
<reference evidence="8 9" key="1">
    <citation type="submission" date="2024-08" db="EMBL/GenBank/DDBJ databases">
        <authorList>
            <person name="Cucini C."/>
            <person name="Frati F."/>
        </authorList>
    </citation>
    <scope>NUCLEOTIDE SEQUENCE [LARGE SCALE GENOMIC DNA]</scope>
</reference>
<dbReference type="Pfam" id="PF00076">
    <property type="entry name" value="RRM_1"/>
    <property type="match status" value="1"/>
</dbReference>
<keyword evidence="2 4" id="KW-0694">RNA-binding</keyword>
<evidence type="ECO:0000256" key="3">
    <source>
        <dbReference type="ARBA" id="ARBA00023242"/>
    </source>
</evidence>
<feature type="region of interest" description="Disordered" evidence="6">
    <location>
        <begin position="194"/>
        <end position="444"/>
    </location>
</feature>
<keyword evidence="5" id="KW-0175">Coiled coil</keyword>
<dbReference type="Proteomes" id="UP001642540">
    <property type="component" value="Unassembled WGS sequence"/>
</dbReference>
<dbReference type="InterPro" id="IPR012677">
    <property type="entry name" value="Nucleotide-bd_a/b_plait_sf"/>
</dbReference>
<keyword evidence="3" id="KW-0539">Nucleus</keyword>
<keyword evidence="9" id="KW-1185">Reference proteome</keyword>
<accession>A0ABP1Q4J0</accession>
<gene>
    <name evidence="8" type="ORF">ODALV1_LOCUS7192</name>
</gene>
<protein>
    <recommendedName>
        <fullName evidence="7">RRM domain-containing protein</fullName>
    </recommendedName>
</protein>
<organism evidence="8 9">
    <name type="scientific">Orchesella dallaii</name>
    <dbReference type="NCBI Taxonomy" id="48710"/>
    <lineage>
        <taxon>Eukaryota</taxon>
        <taxon>Metazoa</taxon>
        <taxon>Ecdysozoa</taxon>
        <taxon>Arthropoda</taxon>
        <taxon>Hexapoda</taxon>
        <taxon>Collembola</taxon>
        <taxon>Entomobryomorpha</taxon>
        <taxon>Entomobryoidea</taxon>
        <taxon>Orchesellidae</taxon>
        <taxon>Orchesellinae</taxon>
        <taxon>Orchesella</taxon>
    </lineage>
</organism>
<evidence type="ECO:0000256" key="5">
    <source>
        <dbReference type="SAM" id="Coils"/>
    </source>
</evidence>
<dbReference type="SUPFAM" id="SSF54928">
    <property type="entry name" value="RNA-binding domain, RBD"/>
    <property type="match status" value="1"/>
</dbReference>
<sequence length="444" mass="50203">MTEVGSDNIALAKGKQSAFAKAVKRVKKSKDKGTAETSQKGQRGIIMLKHIPHGFYEKEIKSYFSQFGKVLRVRVGRSQKTGKSRGYAFVEFQFEDVAKIAAEAMNNYLMFERLIKCEVLPPETEAKKLFKLKHIREDKFPKLFARKHEKAKRNQELTKDEVKEVQQQRLDKIKEQNKRLAELGIQYEFKVGKTEDKETEESDSELNDEEEVVDQDDQSDGSGQEEDDEMEEDSDDEEDLNDSMLEDIASLFPTPVKSKHQSPKTPNVAVTKKKKTPLQNKFSPKMLRSKVQGTPAIEKKSSPGKKASDLPKVSPKQLRSRKSEAVSTTLKEKTPSKSKQSRKSQGQVLQASTPDIKTKPTPRKKDIISDLPKVSPKHLRNRKSQGPNVETPIPETKTPGKKNKSSDLPKISPKLLRSRKSEAVLTPLKEKTPSKPKKGRKSVL</sequence>
<feature type="compositionally biased region" description="Basic and acidic residues" evidence="6">
    <location>
        <begin position="297"/>
        <end position="309"/>
    </location>
</feature>
<feature type="compositionally biased region" description="Acidic residues" evidence="6">
    <location>
        <begin position="197"/>
        <end position="245"/>
    </location>
</feature>
<dbReference type="CDD" id="cd12307">
    <property type="entry name" value="RRM_NIFK_like"/>
    <property type="match status" value="1"/>
</dbReference>
<feature type="coiled-coil region" evidence="5">
    <location>
        <begin position="148"/>
        <end position="183"/>
    </location>
</feature>
<evidence type="ECO:0000259" key="7">
    <source>
        <dbReference type="PROSITE" id="PS50102"/>
    </source>
</evidence>
<dbReference type="InterPro" id="IPR035979">
    <property type="entry name" value="RBD_domain_sf"/>
</dbReference>
<evidence type="ECO:0000256" key="4">
    <source>
        <dbReference type="PROSITE-ProRule" id="PRU00176"/>
    </source>
</evidence>
<evidence type="ECO:0000256" key="1">
    <source>
        <dbReference type="ARBA" id="ARBA00004604"/>
    </source>
</evidence>